<keyword evidence="1" id="KW-1133">Transmembrane helix</keyword>
<keyword evidence="1" id="KW-0812">Transmembrane</keyword>
<dbReference type="AlphaFoldDB" id="A0A841SHA7"/>
<evidence type="ECO:0000313" key="3">
    <source>
        <dbReference type="Proteomes" id="UP000553957"/>
    </source>
</evidence>
<organism evidence="2 3">
    <name type="scientific">Kribbella sandramycini</name>
    <dbReference type="NCBI Taxonomy" id="60450"/>
    <lineage>
        <taxon>Bacteria</taxon>
        <taxon>Bacillati</taxon>
        <taxon>Actinomycetota</taxon>
        <taxon>Actinomycetes</taxon>
        <taxon>Propionibacteriales</taxon>
        <taxon>Kribbellaceae</taxon>
        <taxon>Kribbella</taxon>
    </lineage>
</organism>
<gene>
    <name evidence="2" type="ORF">HNR71_003103</name>
</gene>
<evidence type="ECO:0000256" key="1">
    <source>
        <dbReference type="SAM" id="Phobius"/>
    </source>
</evidence>
<protein>
    <submittedName>
        <fullName evidence="2">Uncharacterized protein</fullName>
    </submittedName>
</protein>
<accession>A0A841SHA7</accession>
<dbReference type="Proteomes" id="UP000553957">
    <property type="component" value="Unassembled WGS sequence"/>
</dbReference>
<dbReference type="EMBL" id="JACHKF010000001">
    <property type="protein sequence ID" value="MBB6567466.1"/>
    <property type="molecule type" value="Genomic_DNA"/>
</dbReference>
<reference evidence="2 3" key="1">
    <citation type="submission" date="2020-08" db="EMBL/GenBank/DDBJ databases">
        <title>Sequencing the genomes of 1000 actinobacteria strains.</title>
        <authorList>
            <person name="Klenk H.-P."/>
        </authorList>
    </citation>
    <scope>NUCLEOTIDE SEQUENCE [LARGE SCALE GENOMIC DNA]</scope>
    <source>
        <strain evidence="2 3">DSM 15626</strain>
    </source>
</reference>
<comment type="caution">
    <text evidence="2">The sequence shown here is derived from an EMBL/GenBank/DDBJ whole genome shotgun (WGS) entry which is preliminary data.</text>
</comment>
<proteinExistence type="predicted"/>
<feature type="transmembrane region" description="Helical" evidence="1">
    <location>
        <begin position="6"/>
        <end position="29"/>
    </location>
</feature>
<evidence type="ECO:0000313" key="2">
    <source>
        <dbReference type="EMBL" id="MBB6567466.1"/>
    </source>
</evidence>
<name>A0A841SHA7_9ACTN</name>
<sequence>MSRRPLLWIGIASVARGLVGSGLFTWSALRRPGTKNRT</sequence>
<keyword evidence="1" id="KW-0472">Membrane</keyword>